<evidence type="ECO:0000313" key="2">
    <source>
        <dbReference type="EMBL" id="QKV20220.1"/>
    </source>
</evidence>
<organism evidence="2 3">
    <name type="scientific">Oricola thermophila</name>
    <dbReference type="NCBI Taxonomy" id="2742145"/>
    <lineage>
        <taxon>Bacteria</taxon>
        <taxon>Pseudomonadati</taxon>
        <taxon>Pseudomonadota</taxon>
        <taxon>Alphaproteobacteria</taxon>
        <taxon>Hyphomicrobiales</taxon>
        <taxon>Ahrensiaceae</taxon>
        <taxon>Oricola</taxon>
    </lineage>
</organism>
<accession>A0A6N1VH46</accession>
<sequence>MHTSPLLRQDIEPTDAFVIPARMQTEAGPQETSRLIKGDRRLVIYPADSGFDILEDIDRVTDYALEPNIFFAPRFLVPAMPRVDNRDVRLLLLQDGTEADAETRLLMPFSVEKSGFRIGPEVMRVWANEFGPSGVPIVERRESSRIIDDLLATLADPGLALPKILVLPDVMMDSAVIRTLRGVAIGRGLPVLTTGSVQRPFLQSELDSIDYLNANISKRSLRNFRRLRRHLEEMGRFEYEIARSPRDVRIAMEEFLLLENAGWKGRQRTSLAADRYRAAFAREAVNNLAERDLVRIHAFKLDGRVIASLIVFVQAGHAWTWKTTYDESLAQYSPGTLLIMQSTEVHLEDPNIQVTDSCAVEDHPVVGRLWSERREFATMVIGLRPELDREARQIVQQMELYRSTRNAAKTVRDRLKQAVKRR</sequence>
<dbReference type="RefSeq" id="WP_175278111.1">
    <property type="nucleotide sequence ID" value="NZ_CP054836.1"/>
</dbReference>
<dbReference type="KEGG" id="orm:HTY61_18070"/>
<gene>
    <name evidence="2" type="ORF">HTY61_18070</name>
</gene>
<dbReference type="GO" id="GO:0016740">
    <property type="term" value="F:transferase activity"/>
    <property type="evidence" value="ECO:0007669"/>
    <property type="project" value="UniProtKB-KW"/>
</dbReference>
<feature type="domain" description="BioF2-like acetyltransferase" evidence="1">
    <location>
        <begin position="220"/>
        <end position="341"/>
    </location>
</feature>
<reference evidence="2 3" key="1">
    <citation type="submission" date="2020-06" db="EMBL/GenBank/DDBJ databases">
        <title>Oricola thermophila sp. nov. isolated from a tidal sediments.</title>
        <authorList>
            <person name="Kwon K.K."/>
            <person name="Yang S.-H."/>
            <person name="Park M.-J."/>
        </authorList>
    </citation>
    <scope>NUCLEOTIDE SEQUENCE [LARGE SCALE GENOMIC DNA]</scope>
    <source>
        <strain evidence="2 3">MEBiC13590</strain>
    </source>
</reference>
<proteinExistence type="predicted"/>
<evidence type="ECO:0000259" key="1">
    <source>
        <dbReference type="Pfam" id="PF13480"/>
    </source>
</evidence>
<dbReference type="Pfam" id="PF13480">
    <property type="entry name" value="Acetyltransf_6"/>
    <property type="match status" value="1"/>
</dbReference>
<dbReference type="SUPFAM" id="SSF55729">
    <property type="entry name" value="Acyl-CoA N-acyltransferases (Nat)"/>
    <property type="match status" value="1"/>
</dbReference>
<dbReference type="AlphaFoldDB" id="A0A6N1VH46"/>
<dbReference type="EMBL" id="CP054836">
    <property type="protein sequence ID" value="QKV20220.1"/>
    <property type="molecule type" value="Genomic_DNA"/>
</dbReference>
<keyword evidence="2" id="KW-0808">Transferase</keyword>
<dbReference type="InterPro" id="IPR038740">
    <property type="entry name" value="BioF2-like_GNAT_dom"/>
</dbReference>
<evidence type="ECO:0000313" key="3">
    <source>
        <dbReference type="Proteomes" id="UP000509367"/>
    </source>
</evidence>
<keyword evidence="3" id="KW-1185">Reference proteome</keyword>
<dbReference type="InterPro" id="IPR016181">
    <property type="entry name" value="Acyl_CoA_acyltransferase"/>
</dbReference>
<name>A0A6N1VH46_9HYPH</name>
<dbReference type="Proteomes" id="UP000509367">
    <property type="component" value="Chromosome"/>
</dbReference>
<protein>
    <submittedName>
        <fullName evidence="2">GNAT family N-acetyltransferase</fullName>
    </submittedName>
</protein>